<keyword evidence="2 4" id="KW-0479">Metal-binding</keyword>
<dbReference type="SUPFAM" id="SSF52768">
    <property type="entry name" value="Arginase/deacetylase"/>
    <property type="match status" value="1"/>
</dbReference>
<evidence type="ECO:0000256" key="2">
    <source>
        <dbReference type="ARBA" id="ARBA00022723"/>
    </source>
</evidence>
<dbReference type="PROSITE" id="PS01053">
    <property type="entry name" value="ARGINASE_1"/>
    <property type="match status" value="1"/>
</dbReference>
<keyword evidence="3 5" id="KW-0378">Hydrolase</keyword>
<evidence type="ECO:0000313" key="6">
    <source>
        <dbReference type="EMBL" id="GAU07698.1"/>
    </source>
</evidence>
<accession>A0A194AEE4</accession>
<name>A0A194AEE4_9BACT</name>
<evidence type="ECO:0000256" key="3">
    <source>
        <dbReference type="ARBA" id="ARBA00022801"/>
    </source>
</evidence>
<comment type="cofactor">
    <cofactor evidence="4">
        <name>Mn(2+)</name>
        <dbReference type="ChEBI" id="CHEBI:29035"/>
    </cofactor>
    <text evidence="4">Binds 2 manganese ions per subunit.</text>
</comment>
<feature type="binding site" evidence="4">
    <location>
        <position position="105"/>
    </location>
    <ligand>
        <name>Mn(2+)</name>
        <dbReference type="ChEBI" id="CHEBI:29035"/>
        <label>1</label>
    </ligand>
</feature>
<evidence type="ECO:0000256" key="4">
    <source>
        <dbReference type="PIRSR" id="PIRSR036979-1"/>
    </source>
</evidence>
<keyword evidence="4" id="KW-0464">Manganese</keyword>
<protein>
    <submittedName>
        <fullName evidence="6">Agmatinase</fullName>
    </submittedName>
</protein>
<feature type="binding site" evidence="4">
    <location>
        <position position="128"/>
    </location>
    <ligand>
        <name>Mn(2+)</name>
        <dbReference type="ChEBI" id="CHEBI:29035"/>
        <label>1</label>
    </ligand>
</feature>
<dbReference type="InterPro" id="IPR023696">
    <property type="entry name" value="Ureohydrolase_dom_sf"/>
</dbReference>
<organism evidence="6 7">
    <name type="scientific">Desulfoplanes formicivorans</name>
    <dbReference type="NCBI Taxonomy" id="1592317"/>
    <lineage>
        <taxon>Bacteria</taxon>
        <taxon>Pseudomonadati</taxon>
        <taxon>Thermodesulfobacteriota</taxon>
        <taxon>Desulfovibrionia</taxon>
        <taxon>Desulfovibrionales</taxon>
        <taxon>Desulfoplanaceae</taxon>
        <taxon>Desulfoplanes</taxon>
    </lineage>
</organism>
<dbReference type="InterPro" id="IPR005925">
    <property type="entry name" value="Agmatinase-rel"/>
</dbReference>
<dbReference type="EMBL" id="BDFE01000006">
    <property type="protein sequence ID" value="GAU07698.1"/>
    <property type="molecule type" value="Genomic_DNA"/>
</dbReference>
<reference evidence="7" key="1">
    <citation type="submission" date="2016-06" db="EMBL/GenBank/DDBJ databases">
        <title>Draft genome sequence of Desulfoplanes formicivorans strain Pf12B.</title>
        <authorList>
            <person name="Watanabe M."/>
            <person name="Kojima H."/>
            <person name="Fukui M."/>
        </authorList>
    </citation>
    <scope>NUCLEOTIDE SEQUENCE [LARGE SCALE GENOMIC DNA]</scope>
    <source>
        <strain evidence="7">Pf12B</strain>
    </source>
</reference>
<dbReference type="CDD" id="cd11593">
    <property type="entry name" value="Agmatinase-like_2"/>
    <property type="match status" value="1"/>
</dbReference>
<dbReference type="GO" id="GO:0033389">
    <property type="term" value="P:putrescine biosynthetic process from arginine, via agmatine"/>
    <property type="evidence" value="ECO:0007669"/>
    <property type="project" value="TreeGrafter"/>
</dbReference>
<dbReference type="GO" id="GO:0046872">
    <property type="term" value="F:metal ion binding"/>
    <property type="evidence" value="ECO:0007669"/>
    <property type="project" value="UniProtKB-KW"/>
</dbReference>
<dbReference type="PANTHER" id="PTHR11358:SF26">
    <property type="entry name" value="GUANIDINO ACID HYDROLASE, MITOCHONDRIAL"/>
    <property type="match status" value="1"/>
</dbReference>
<dbReference type="GO" id="GO:0008783">
    <property type="term" value="F:agmatinase activity"/>
    <property type="evidence" value="ECO:0007669"/>
    <property type="project" value="TreeGrafter"/>
</dbReference>
<dbReference type="InterPro" id="IPR020855">
    <property type="entry name" value="Ureohydrolase_Mn_BS"/>
</dbReference>
<dbReference type="InterPro" id="IPR006035">
    <property type="entry name" value="Ureohydrolase"/>
</dbReference>
<dbReference type="Pfam" id="PF00491">
    <property type="entry name" value="Arginase"/>
    <property type="match status" value="1"/>
</dbReference>
<sequence>MYSHFLDLDTHHGRHIFVWPVPYQGTVSFMGGTKSGPEAILKASYQIETFDPQLGVDLADMAHFATLPPVHCPASGPHELHAAMRTVLANHDPGKDFFVTLGGEHSIALPLFEFYQKAHPDLVILQIDAHSDLRTTYEHTPLSHACIMARARDLGLPAIQVGIRSLCREEYEYITAQPDHELMTVFAWDLDTPEKTARAVNTFLAGRPVYLSFDIDGLDPSLVPGTGTPEPGGIDYAWMREFFAHLWPGSPLVGMDMCEVAPIPGSVVSESVAVKAIVRILTCFLNSQSETT</sequence>
<feature type="binding site" evidence="4">
    <location>
        <position position="216"/>
    </location>
    <ligand>
        <name>Mn(2+)</name>
        <dbReference type="ChEBI" id="CHEBI:29035"/>
        <label>1</label>
    </ligand>
</feature>
<dbReference type="PIRSF" id="PIRSF036979">
    <property type="entry name" value="Arginase"/>
    <property type="match status" value="1"/>
</dbReference>
<feature type="binding site" evidence="4">
    <location>
        <position position="130"/>
    </location>
    <ligand>
        <name>Mn(2+)</name>
        <dbReference type="ChEBI" id="CHEBI:29035"/>
        <label>1</label>
    </ligand>
</feature>
<keyword evidence="7" id="KW-1185">Reference proteome</keyword>
<feature type="binding site" evidence="4">
    <location>
        <position position="214"/>
    </location>
    <ligand>
        <name>Mn(2+)</name>
        <dbReference type="ChEBI" id="CHEBI:29035"/>
        <label>1</label>
    </ligand>
</feature>
<comment type="caution">
    <text evidence="6">The sequence shown here is derived from an EMBL/GenBank/DDBJ whole genome shotgun (WGS) entry which is preliminary data.</text>
</comment>
<proteinExistence type="inferred from homology"/>
<dbReference type="PROSITE" id="PS51409">
    <property type="entry name" value="ARGINASE_2"/>
    <property type="match status" value="1"/>
</dbReference>
<feature type="binding site" evidence="4">
    <location>
        <position position="132"/>
    </location>
    <ligand>
        <name>Mn(2+)</name>
        <dbReference type="ChEBI" id="CHEBI:29035"/>
        <label>1</label>
    </ligand>
</feature>
<dbReference type="STRING" id="1592317.DPF_0393"/>
<comment type="similarity">
    <text evidence="1">Belongs to the arginase family. Agmatinase subfamily.</text>
</comment>
<gene>
    <name evidence="6" type="ORF">DPF_0393</name>
</gene>
<evidence type="ECO:0000256" key="1">
    <source>
        <dbReference type="ARBA" id="ARBA00009227"/>
    </source>
</evidence>
<dbReference type="Proteomes" id="UP000095200">
    <property type="component" value="Unassembled WGS sequence"/>
</dbReference>
<dbReference type="Gene3D" id="3.40.800.10">
    <property type="entry name" value="Ureohydrolase domain"/>
    <property type="match status" value="1"/>
</dbReference>
<dbReference type="AlphaFoldDB" id="A0A194AEE4"/>
<evidence type="ECO:0000256" key="5">
    <source>
        <dbReference type="RuleBase" id="RU003684"/>
    </source>
</evidence>
<dbReference type="NCBIfam" id="TIGR01230">
    <property type="entry name" value="agmatinase"/>
    <property type="match status" value="1"/>
</dbReference>
<dbReference type="PANTHER" id="PTHR11358">
    <property type="entry name" value="ARGINASE/AGMATINASE"/>
    <property type="match status" value="1"/>
</dbReference>
<evidence type="ECO:0000313" key="7">
    <source>
        <dbReference type="Proteomes" id="UP000095200"/>
    </source>
</evidence>
<dbReference type="OrthoDB" id="9789727at2"/>